<comment type="subcellular location">
    <subcellularLocation>
        <location evidence="2">Cytoplasm</location>
    </subcellularLocation>
</comment>
<dbReference type="Ensembl" id="ENSLACT00000007042.1">
    <property type="protein sequence ID" value="ENSLACP00000006983.1"/>
    <property type="gene ID" value="ENSLACG00000006200.1"/>
</dbReference>
<dbReference type="InterPro" id="IPR039133">
    <property type="entry name" value="RNF25"/>
</dbReference>
<evidence type="ECO:0000256" key="6">
    <source>
        <dbReference type="ARBA" id="ARBA00022679"/>
    </source>
</evidence>
<dbReference type="PROSITE" id="PS50908">
    <property type="entry name" value="RWD"/>
    <property type="match status" value="1"/>
</dbReference>
<dbReference type="eggNOG" id="KOG4445">
    <property type="taxonomic scope" value="Eukaryota"/>
</dbReference>
<feature type="compositionally biased region" description="Basic and acidic residues" evidence="15">
    <location>
        <begin position="328"/>
        <end position="337"/>
    </location>
</feature>
<comment type="similarity">
    <text evidence="11">Belongs to the RNF25 family.</text>
</comment>
<dbReference type="GO" id="GO:0008270">
    <property type="term" value="F:zinc ion binding"/>
    <property type="evidence" value="ECO:0007669"/>
    <property type="project" value="UniProtKB-KW"/>
</dbReference>
<keyword evidence="9" id="KW-0833">Ubl conjugation pathway</keyword>
<comment type="pathway">
    <text evidence="3">Protein modification; protein ubiquitination.</text>
</comment>
<evidence type="ECO:0000256" key="7">
    <source>
        <dbReference type="ARBA" id="ARBA00022723"/>
    </source>
</evidence>
<dbReference type="FunFam" id="3.10.110.10:FF:000052">
    <property type="entry name" value="Putative e3 ubiquitin-protein ligase rnf25"/>
    <property type="match status" value="1"/>
</dbReference>
<reference evidence="19" key="1">
    <citation type="submission" date="2011-08" db="EMBL/GenBank/DDBJ databases">
        <title>The draft genome of Latimeria chalumnae.</title>
        <authorList>
            <person name="Di Palma F."/>
            <person name="Alfoldi J."/>
            <person name="Johnson J."/>
            <person name="Berlin A."/>
            <person name="Gnerre S."/>
            <person name="Jaffe D."/>
            <person name="MacCallum I."/>
            <person name="Young S."/>
            <person name="Walker B.J."/>
            <person name="Lander E."/>
            <person name="Lindblad-Toh K."/>
        </authorList>
    </citation>
    <scope>NUCLEOTIDE SEQUENCE [LARGE SCALE GENOMIC DNA]</scope>
    <source>
        <strain evidence="19">Wild caught</strain>
    </source>
</reference>
<keyword evidence="19" id="KW-1185">Reference proteome</keyword>
<dbReference type="FunFam" id="3.30.40.10:FF:000215">
    <property type="entry name" value="E3 ubiquitin-protein ligase RNF25"/>
    <property type="match status" value="1"/>
</dbReference>
<keyword evidence="5" id="KW-0963">Cytoplasm</keyword>
<dbReference type="SUPFAM" id="SSF54495">
    <property type="entry name" value="UBC-like"/>
    <property type="match status" value="1"/>
</dbReference>
<evidence type="ECO:0000259" key="17">
    <source>
        <dbReference type="PROSITE" id="PS50908"/>
    </source>
</evidence>
<evidence type="ECO:0000256" key="3">
    <source>
        <dbReference type="ARBA" id="ARBA00004906"/>
    </source>
</evidence>
<evidence type="ECO:0000256" key="14">
    <source>
        <dbReference type="PROSITE-ProRule" id="PRU00175"/>
    </source>
</evidence>
<dbReference type="GO" id="GO:0005634">
    <property type="term" value="C:nucleus"/>
    <property type="evidence" value="ECO:0007669"/>
    <property type="project" value="TreeGrafter"/>
</dbReference>
<gene>
    <name evidence="18" type="primary">RNF25</name>
</gene>
<evidence type="ECO:0000256" key="12">
    <source>
        <dbReference type="ARBA" id="ARBA00067354"/>
    </source>
</evidence>
<evidence type="ECO:0000313" key="18">
    <source>
        <dbReference type="Ensembl" id="ENSLACP00000006983.1"/>
    </source>
</evidence>
<dbReference type="HOGENOM" id="CLU_051859_0_0_1"/>
<dbReference type="EMBL" id="AFYH01115469">
    <property type="status" value="NOT_ANNOTATED_CDS"/>
    <property type="molecule type" value="Genomic_DNA"/>
</dbReference>
<evidence type="ECO:0000256" key="11">
    <source>
        <dbReference type="ARBA" id="ARBA00060737"/>
    </source>
</evidence>
<dbReference type="Gene3D" id="3.30.40.10">
    <property type="entry name" value="Zinc/RING finger domain, C3HC4 (zinc finger)"/>
    <property type="match status" value="1"/>
</dbReference>
<comment type="catalytic activity">
    <reaction evidence="1">
        <text>S-ubiquitinyl-[E2 ubiquitin-conjugating enzyme]-L-cysteine + [acceptor protein]-L-lysine = [E2 ubiquitin-conjugating enzyme]-L-cysteine + N(6)-ubiquitinyl-[acceptor protein]-L-lysine.</text>
        <dbReference type="EC" id="2.3.2.27"/>
    </reaction>
</comment>
<organism evidence="18 19">
    <name type="scientific">Latimeria chalumnae</name>
    <name type="common">Coelacanth</name>
    <dbReference type="NCBI Taxonomy" id="7897"/>
    <lineage>
        <taxon>Eukaryota</taxon>
        <taxon>Metazoa</taxon>
        <taxon>Chordata</taxon>
        <taxon>Craniata</taxon>
        <taxon>Vertebrata</taxon>
        <taxon>Euteleostomi</taxon>
        <taxon>Coelacanthiformes</taxon>
        <taxon>Coelacanthidae</taxon>
        <taxon>Latimeria</taxon>
    </lineage>
</organism>
<dbReference type="SUPFAM" id="SSF57850">
    <property type="entry name" value="RING/U-box"/>
    <property type="match status" value="1"/>
</dbReference>
<keyword evidence="6" id="KW-0808">Transferase</keyword>
<dbReference type="GeneTree" id="ENSGT00390000001557"/>
<evidence type="ECO:0000256" key="4">
    <source>
        <dbReference type="ARBA" id="ARBA00012483"/>
    </source>
</evidence>
<evidence type="ECO:0000256" key="1">
    <source>
        <dbReference type="ARBA" id="ARBA00000900"/>
    </source>
</evidence>
<dbReference type="PROSITE" id="PS50089">
    <property type="entry name" value="ZF_RING_2"/>
    <property type="match status" value="1"/>
</dbReference>
<evidence type="ECO:0000256" key="9">
    <source>
        <dbReference type="ARBA" id="ARBA00022786"/>
    </source>
</evidence>
<evidence type="ECO:0000256" key="13">
    <source>
        <dbReference type="ARBA" id="ARBA00075535"/>
    </source>
</evidence>
<proteinExistence type="inferred from homology"/>
<dbReference type="STRING" id="7897.ENSLACP00000006983"/>
<dbReference type="SMART" id="SM00184">
    <property type="entry name" value="RING"/>
    <property type="match status" value="1"/>
</dbReference>
<dbReference type="Bgee" id="ENSLACG00000006200">
    <property type="expression patterns" value="Expressed in mesonephros and 6 other cell types or tissues"/>
</dbReference>
<feature type="region of interest" description="Disordered" evidence="15">
    <location>
        <begin position="271"/>
        <end position="456"/>
    </location>
</feature>
<reference evidence="18" key="3">
    <citation type="submission" date="2025-09" db="UniProtKB">
        <authorList>
            <consortium name="Ensembl"/>
        </authorList>
    </citation>
    <scope>IDENTIFICATION</scope>
</reference>
<dbReference type="InterPro" id="IPR013083">
    <property type="entry name" value="Znf_RING/FYVE/PHD"/>
</dbReference>
<dbReference type="GO" id="GO:0061630">
    <property type="term" value="F:ubiquitin protein ligase activity"/>
    <property type="evidence" value="ECO:0007669"/>
    <property type="project" value="UniProtKB-EC"/>
</dbReference>
<evidence type="ECO:0000256" key="8">
    <source>
        <dbReference type="ARBA" id="ARBA00022771"/>
    </source>
</evidence>
<feature type="compositionally biased region" description="Basic and acidic residues" evidence="15">
    <location>
        <begin position="432"/>
        <end position="449"/>
    </location>
</feature>
<keyword evidence="10" id="KW-0862">Zinc</keyword>
<dbReference type="GO" id="GO:0005737">
    <property type="term" value="C:cytoplasm"/>
    <property type="evidence" value="ECO:0007669"/>
    <property type="project" value="UniProtKB-SubCell"/>
</dbReference>
<dbReference type="Pfam" id="PF05773">
    <property type="entry name" value="RWD"/>
    <property type="match status" value="1"/>
</dbReference>
<dbReference type="InterPro" id="IPR006575">
    <property type="entry name" value="RWD_dom"/>
</dbReference>
<accession>H3ABG2</accession>
<feature type="compositionally biased region" description="Basic and acidic residues" evidence="15">
    <location>
        <begin position="346"/>
        <end position="359"/>
    </location>
</feature>
<dbReference type="Proteomes" id="UP000008672">
    <property type="component" value="Unassembled WGS sequence"/>
</dbReference>
<dbReference type="FunCoup" id="H3ABG2">
    <property type="interactions" value="2743"/>
</dbReference>
<dbReference type="EC" id="2.3.2.27" evidence="4"/>
<dbReference type="PANTHER" id="PTHR13198">
    <property type="entry name" value="RING FINGER PROTEIN 25"/>
    <property type="match status" value="1"/>
</dbReference>
<dbReference type="InterPro" id="IPR001841">
    <property type="entry name" value="Znf_RING"/>
</dbReference>
<keyword evidence="7" id="KW-0479">Metal-binding</keyword>
<feature type="compositionally biased region" description="Polar residues" evidence="15">
    <location>
        <begin position="282"/>
        <end position="297"/>
    </location>
</feature>
<name>H3ABG2_LATCH</name>
<dbReference type="Gene3D" id="3.10.110.10">
    <property type="entry name" value="Ubiquitin Conjugating Enzyme"/>
    <property type="match status" value="1"/>
</dbReference>
<evidence type="ECO:0000256" key="2">
    <source>
        <dbReference type="ARBA" id="ARBA00004496"/>
    </source>
</evidence>
<dbReference type="AlphaFoldDB" id="H3ABG2"/>
<feature type="domain" description="RING-type" evidence="16">
    <location>
        <begin position="132"/>
        <end position="197"/>
    </location>
</feature>
<feature type="domain" description="RWD" evidence="17">
    <location>
        <begin position="19"/>
        <end position="125"/>
    </location>
</feature>
<dbReference type="InParanoid" id="H3ABG2"/>
<sequence>ALSLWAGLGGNGWELAHGAELQCELIHLPLFLCPCRSQPWEVSITLYPATAEDQTAQYVRFTLCLALPPQYPDAVPQITVRNPRGLSDENIQSIQQCLMRIAESGVGAPILYELIEKGKEILTNNNVPYCQCVICLHGFQQNEAFTKTSCYHYFHSHCLARYIQHMEEEIEMQKKEMDQNRMPTAEQELKVICPVCREPLTYDLPTLLLAPPPQLSLEAYVPDEVALQRKQELRRIYERQRARGGIIDPEAESKRFFISLQQLSTAKLAPENSLGGIEGDKSSTSAQLSTAKLTPENSPGGIEGEESSTSAQLSTAKLAPENSCGESEGEKTFKSPTEHALGPANRSEDERSREEKETDVWANWGPVQGLQGPKGFRPERDSELHYSATLNSSEKERLECHGRGPKPRRDRDRGKWDRPRGGGKGLESCPRAPKDRGTFRSWTRSHELGKQNPVSA</sequence>
<evidence type="ECO:0000256" key="5">
    <source>
        <dbReference type="ARBA" id="ARBA00022490"/>
    </source>
</evidence>
<evidence type="ECO:0000256" key="10">
    <source>
        <dbReference type="ARBA" id="ARBA00022833"/>
    </source>
</evidence>
<dbReference type="EMBL" id="AFYH01115468">
    <property type="status" value="NOT_ANNOTATED_CDS"/>
    <property type="molecule type" value="Genomic_DNA"/>
</dbReference>
<dbReference type="CDD" id="cd16470">
    <property type="entry name" value="RING-H2_RNF25"/>
    <property type="match status" value="1"/>
</dbReference>
<dbReference type="SMART" id="SM00591">
    <property type="entry name" value="RWD"/>
    <property type="match status" value="1"/>
</dbReference>
<dbReference type="PANTHER" id="PTHR13198:SF4">
    <property type="entry name" value="E3 UBIQUITIN-PROTEIN LIGASE RNF25"/>
    <property type="match status" value="1"/>
</dbReference>
<protein>
    <recommendedName>
        <fullName evidence="12">E3 ubiquitin-protein ligase RNF25</fullName>
        <ecNumber evidence="4">2.3.2.27</ecNumber>
    </recommendedName>
    <alternativeName>
        <fullName evidence="13">RING finger protein 25</fullName>
    </alternativeName>
</protein>
<evidence type="ECO:0000313" key="19">
    <source>
        <dbReference type="Proteomes" id="UP000008672"/>
    </source>
</evidence>
<reference evidence="18" key="2">
    <citation type="submission" date="2025-08" db="UniProtKB">
        <authorList>
            <consortium name="Ensembl"/>
        </authorList>
    </citation>
    <scope>IDENTIFICATION</scope>
</reference>
<evidence type="ECO:0000256" key="15">
    <source>
        <dbReference type="SAM" id="MobiDB-lite"/>
    </source>
</evidence>
<keyword evidence="8 14" id="KW-0863">Zinc-finger</keyword>
<evidence type="ECO:0000259" key="16">
    <source>
        <dbReference type="PROSITE" id="PS50089"/>
    </source>
</evidence>
<dbReference type="GO" id="GO:0016567">
    <property type="term" value="P:protein ubiquitination"/>
    <property type="evidence" value="ECO:0007669"/>
    <property type="project" value="TreeGrafter"/>
</dbReference>
<feature type="compositionally biased region" description="Basic and acidic residues" evidence="15">
    <location>
        <begin position="393"/>
        <end position="420"/>
    </location>
</feature>
<dbReference type="InterPro" id="IPR016135">
    <property type="entry name" value="UBQ-conjugating_enzyme/RWD"/>
</dbReference>
<dbReference type="CDD" id="cd23818">
    <property type="entry name" value="RWD_RNF25"/>
    <property type="match status" value="1"/>
</dbReference>